<feature type="region of interest" description="Disordered" evidence="1">
    <location>
        <begin position="121"/>
        <end position="146"/>
    </location>
</feature>
<gene>
    <name evidence="2" type="ORF">POM88_041200</name>
</gene>
<name>A0AAD8HFY2_9APIA</name>
<evidence type="ECO:0000256" key="1">
    <source>
        <dbReference type="SAM" id="MobiDB-lite"/>
    </source>
</evidence>
<evidence type="ECO:0000313" key="2">
    <source>
        <dbReference type="EMBL" id="KAK1365639.1"/>
    </source>
</evidence>
<dbReference type="EMBL" id="JAUIZM010000009">
    <property type="protein sequence ID" value="KAK1365639.1"/>
    <property type="molecule type" value="Genomic_DNA"/>
</dbReference>
<evidence type="ECO:0000313" key="3">
    <source>
        <dbReference type="Proteomes" id="UP001237642"/>
    </source>
</evidence>
<keyword evidence="3" id="KW-1185">Reference proteome</keyword>
<comment type="caution">
    <text evidence="2">The sequence shown here is derived from an EMBL/GenBank/DDBJ whole genome shotgun (WGS) entry which is preliminary data.</text>
</comment>
<feature type="compositionally biased region" description="Gly residues" evidence="1">
    <location>
        <begin position="125"/>
        <end position="135"/>
    </location>
</feature>
<evidence type="ECO:0008006" key="4">
    <source>
        <dbReference type="Google" id="ProtNLM"/>
    </source>
</evidence>
<organism evidence="2 3">
    <name type="scientific">Heracleum sosnowskyi</name>
    <dbReference type="NCBI Taxonomy" id="360622"/>
    <lineage>
        <taxon>Eukaryota</taxon>
        <taxon>Viridiplantae</taxon>
        <taxon>Streptophyta</taxon>
        <taxon>Embryophyta</taxon>
        <taxon>Tracheophyta</taxon>
        <taxon>Spermatophyta</taxon>
        <taxon>Magnoliopsida</taxon>
        <taxon>eudicotyledons</taxon>
        <taxon>Gunneridae</taxon>
        <taxon>Pentapetalae</taxon>
        <taxon>asterids</taxon>
        <taxon>campanulids</taxon>
        <taxon>Apiales</taxon>
        <taxon>Apiaceae</taxon>
        <taxon>Apioideae</taxon>
        <taxon>apioid superclade</taxon>
        <taxon>Tordylieae</taxon>
        <taxon>Tordyliinae</taxon>
        <taxon>Heracleum</taxon>
    </lineage>
</organism>
<reference evidence="2" key="2">
    <citation type="submission" date="2023-05" db="EMBL/GenBank/DDBJ databases">
        <authorList>
            <person name="Schelkunov M.I."/>
        </authorList>
    </citation>
    <scope>NUCLEOTIDE SEQUENCE</scope>
    <source>
        <strain evidence="2">Hsosn_3</strain>
        <tissue evidence="2">Leaf</tissue>
    </source>
</reference>
<dbReference type="PANTHER" id="PTHR47584">
    <property type="match status" value="1"/>
</dbReference>
<protein>
    <recommendedName>
        <fullName evidence="4">Myb/SANT-like domain-containing protein</fullName>
    </recommendedName>
</protein>
<dbReference type="AlphaFoldDB" id="A0AAD8HFY2"/>
<dbReference type="InterPro" id="IPR045026">
    <property type="entry name" value="LIMYB"/>
</dbReference>
<dbReference type="PANTHER" id="PTHR47584:SF14">
    <property type="entry name" value="L10-INTERACTING MYB DOMAIN-CONTAINING PROTEIN-LIKE"/>
    <property type="match status" value="1"/>
</dbReference>
<dbReference type="Proteomes" id="UP001237642">
    <property type="component" value="Unassembled WGS sequence"/>
</dbReference>
<proteinExistence type="predicted"/>
<sequence length="260" mass="29250">MDEVMFLKFGFRYAPDKLKGKYHRMGSTHTKFNELINNTGVTWSSTTSLVSVDDSLWDAFFKRDKIFKTFKKKGCKNYSLLNLVFSSSTASSVFRNASSSVPQTSEEEQMIEQEYLGGAEMGENEGVGGDSGGGESSKRGHLGKRTMDVEDVTGNRRVKKKNSGSEKYDILVEVWSQSLAARKEKDLAKAERYKSNSNEAASSVGEKYSIEECMNVLNSLPGVSSTSYNKALQFFVSLDWRKIFMSMTEERKIGWLQDLE</sequence>
<accession>A0AAD8HFY2</accession>
<reference evidence="2" key="1">
    <citation type="submission" date="2023-02" db="EMBL/GenBank/DDBJ databases">
        <title>Genome of toxic invasive species Heracleum sosnowskyi carries increased number of genes despite the absence of recent whole-genome duplications.</title>
        <authorList>
            <person name="Schelkunov M."/>
            <person name="Shtratnikova V."/>
            <person name="Makarenko M."/>
            <person name="Klepikova A."/>
            <person name="Omelchenko D."/>
            <person name="Novikova G."/>
            <person name="Obukhova E."/>
            <person name="Bogdanov V."/>
            <person name="Penin A."/>
            <person name="Logacheva M."/>
        </authorList>
    </citation>
    <scope>NUCLEOTIDE SEQUENCE</scope>
    <source>
        <strain evidence="2">Hsosn_3</strain>
        <tissue evidence="2">Leaf</tissue>
    </source>
</reference>